<dbReference type="Proteomes" id="UP000828390">
    <property type="component" value="Unassembled WGS sequence"/>
</dbReference>
<accession>A0A9D4HFD4</accession>
<dbReference type="EMBL" id="JAIWYP010000013">
    <property type="protein sequence ID" value="KAH3715609.1"/>
    <property type="molecule type" value="Genomic_DNA"/>
</dbReference>
<proteinExistence type="predicted"/>
<reference evidence="1" key="2">
    <citation type="submission" date="2020-11" db="EMBL/GenBank/DDBJ databases">
        <authorList>
            <person name="McCartney M.A."/>
            <person name="Auch B."/>
            <person name="Kono T."/>
            <person name="Mallez S."/>
            <person name="Becker A."/>
            <person name="Gohl D.M."/>
            <person name="Silverstein K.A.T."/>
            <person name="Koren S."/>
            <person name="Bechman K.B."/>
            <person name="Herman A."/>
            <person name="Abrahante J.E."/>
            <person name="Garbe J."/>
        </authorList>
    </citation>
    <scope>NUCLEOTIDE SEQUENCE</scope>
    <source>
        <strain evidence="1">Duluth1</strain>
        <tissue evidence="1">Whole animal</tissue>
    </source>
</reference>
<organism evidence="1 2">
    <name type="scientific">Dreissena polymorpha</name>
    <name type="common">Zebra mussel</name>
    <name type="synonym">Mytilus polymorpha</name>
    <dbReference type="NCBI Taxonomy" id="45954"/>
    <lineage>
        <taxon>Eukaryota</taxon>
        <taxon>Metazoa</taxon>
        <taxon>Spiralia</taxon>
        <taxon>Lophotrochozoa</taxon>
        <taxon>Mollusca</taxon>
        <taxon>Bivalvia</taxon>
        <taxon>Autobranchia</taxon>
        <taxon>Heteroconchia</taxon>
        <taxon>Euheterodonta</taxon>
        <taxon>Imparidentia</taxon>
        <taxon>Neoheterodontei</taxon>
        <taxon>Myida</taxon>
        <taxon>Dreissenoidea</taxon>
        <taxon>Dreissenidae</taxon>
        <taxon>Dreissena</taxon>
    </lineage>
</organism>
<reference evidence="1" key="1">
    <citation type="journal article" date="2019" name="bioRxiv">
        <title>The Genome of the Zebra Mussel, Dreissena polymorpha: A Resource for Invasive Species Research.</title>
        <authorList>
            <person name="McCartney M.A."/>
            <person name="Auch B."/>
            <person name="Kono T."/>
            <person name="Mallez S."/>
            <person name="Zhang Y."/>
            <person name="Obille A."/>
            <person name="Becker A."/>
            <person name="Abrahante J.E."/>
            <person name="Garbe J."/>
            <person name="Badalamenti J.P."/>
            <person name="Herman A."/>
            <person name="Mangelson H."/>
            <person name="Liachko I."/>
            <person name="Sullivan S."/>
            <person name="Sone E.D."/>
            <person name="Koren S."/>
            <person name="Silverstein K.A.T."/>
            <person name="Beckman K.B."/>
            <person name="Gohl D.M."/>
        </authorList>
    </citation>
    <scope>NUCLEOTIDE SEQUENCE</scope>
    <source>
        <strain evidence="1">Duluth1</strain>
        <tissue evidence="1">Whole animal</tissue>
    </source>
</reference>
<name>A0A9D4HFD4_DREPO</name>
<evidence type="ECO:0000313" key="2">
    <source>
        <dbReference type="Proteomes" id="UP000828390"/>
    </source>
</evidence>
<protein>
    <submittedName>
        <fullName evidence="1">Uncharacterized protein</fullName>
    </submittedName>
</protein>
<gene>
    <name evidence="1" type="ORF">DPMN_058321</name>
</gene>
<evidence type="ECO:0000313" key="1">
    <source>
        <dbReference type="EMBL" id="KAH3715609.1"/>
    </source>
</evidence>
<comment type="caution">
    <text evidence="1">The sequence shown here is derived from an EMBL/GenBank/DDBJ whole genome shotgun (WGS) entry which is preliminary data.</text>
</comment>
<keyword evidence="2" id="KW-1185">Reference proteome</keyword>
<sequence length="80" mass="8588">MSFPTSSSALSLSLLESVFQQYAYTDSHPSAISSPYSMVARLEDYIGRSTAVSTVTFFTSHTDARGKVGGAHLEPLSLII</sequence>
<dbReference type="AlphaFoldDB" id="A0A9D4HFD4"/>